<dbReference type="STRING" id="37625.SAMN05660420_01360"/>
<accession>A0A1H3YRV3</accession>
<dbReference type="EMBL" id="FNQN01000003">
    <property type="protein sequence ID" value="SEA14180.1"/>
    <property type="molecule type" value="Genomic_DNA"/>
</dbReference>
<dbReference type="SMART" id="SM00899">
    <property type="entry name" value="FeoA"/>
    <property type="match status" value="1"/>
</dbReference>
<dbReference type="PANTHER" id="PTHR42954">
    <property type="entry name" value="FE(2+) TRANSPORT PROTEIN A"/>
    <property type="match status" value="1"/>
</dbReference>
<dbReference type="RefSeq" id="WP_092346031.1">
    <property type="nucleotide sequence ID" value="NZ_FNQN01000003.1"/>
</dbReference>
<feature type="domain" description="Ferrous iron transporter FeoA-like" evidence="2">
    <location>
        <begin position="3"/>
        <end position="75"/>
    </location>
</feature>
<organism evidence="3 4">
    <name type="scientific">Desulfuromusa kysingii</name>
    <dbReference type="NCBI Taxonomy" id="37625"/>
    <lineage>
        <taxon>Bacteria</taxon>
        <taxon>Pseudomonadati</taxon>
        <taxon>Thermodesulfobacteriota</taxon>
        <taxon>Desulfuromonadia</taxon>
        <taxon>Desulfuromonadales</taxon>
        <taxon>Geopsychrobacteraceae</taxon>
        <taxon>Desulfuromusa</taxon>
    </lineage>
</organism>
<dbReference type="GO" id="GO:0046914">
    <property type="term" value="F:transition metal ion binding"/>
    <property type="evidence" value="ECO:0007669"/>
    <property type="project" value="InterPro"/>
</dbReference>
<dbReference type="AlphaFoldDB" id="A0A1H3YRV3"/>
<gene>
    <name evidence="3" type="ORF">SAMN05660420_01360</name>
</gene>
<dbReference type="Proteomes" id="UP000199409">
    <property type="component" value="Unassembled WGS sequence"/>
</dbReference>
<dbReference type="OrthoDB" id="9811076at2"/>
<evidence type="ECO:0000259" key="2">
    <source>
        <dbReference type="SMART" id="SM00899"/>
    </source>
</evidence>
<evidence type="ECO:0000313" key="4">
    <source>
        <dbReference type="Proteomes" id="UP000199409"/>
    </source>
</evidence>
<keyword evidence="1" id="KW-0408">Iron</keyword>
<name>A0A1H3YRV3_9BACT</name>
<dbReference type="PANTHER" id="PTHR42954:SF2">
    <property type="entry name" value="FE(2+) TRANSPORT PROTEIN A"/>
    <property type="match status" value="1"/>
</dbReference>
<dbReference type="SUPFAM" id="SSF50037">
    <property type="entry name" value="C-terminal domain of transcriptional repressors"/>
    <property type="match status" value="1"/>
</dbReference>
<reference evidence="3 4" key="1">
    <citation type="submission" date="2016-10" db="EMBL/GenBank/DDBJ databases">
        <authorList>
            <person name="de Groot N.N."/>
        </authorList>
    </citation>
    <scope>NUCLEOTIDE SEQUENCE [LARGE SCALE GENOMIC DNA]</scope>
    <source>
        <strain evidence="3 4">DSM 7343</strain>
    </source>
</reference>
<dbReference type="Gene3D" id="2.30.30.90">
    <property type="match status" value="1"/>
</dbReference>
<dbReference type="Pfam" id="PF04023">
    <property type="entry name" value="FeoA"/>
    <property type="match status" value="1"/>
</dbReference>
<keyword evidence="4" id="KW-1185">Reference proteome</keyword>
<evidence type="ECO:0000256" key="1">
    <source>
        <dbReference type="ARBA" id="ARBA00023004"/>
    </source>
</evidence>
<dbReference type="InterPro" id="IPR038157">
    <property type="entry name" value="FeoA_core_dom"/>
</dbReference>
<dbReference type="InterPro" id="IPR052713">
    <property type="entry name" value="FeoA"/>
</dbReference>
<protein>
    <submittedName>
        <fullName evidence="3">Ferrous iron transport protein A</fullName>
    </submittedName>
</protein>
<evidence type="ECO:0000313" key="3">
    <source>
        <dbReference type="EMBL" id="SEA14180.1"/>
    </source>
</evidence>
<dbReference type="InterPro" id="IPR007167">
    <property type="entry name" value="Fe-transptr_FeoA-like"/>
</dbReference>
<proteinExistence type="predicted"/>
<dbReference type="InterPro" id="IPR008988">
    <property type="entry name" value="Transcriptional_repressor_C"/>
</dbReference>
<sequence>MLKSLRQMATGEKAKIMTVNAVGEIGRRLRDMGLSPGTEIEILGRAPLKDPVSIRLKNYTLTLRNSEADFITVEGLEN</sequence>